<dbReference type="EMBL" id="LTAO01000023">
    <property type="protein sequence ID" value="KYG29564.1"/>
    <property type="molecule type" value="Genomic_DNA"/>
</dbReference>
<protein>
    <submittedName>
        <fullName evidence="7">6-phospho-beta-glucosidase</fullName>
    </submittedName>
</protein>
<dbReference type="PRINTS" id="PR00131">
    <property type="entry name" value="GLHYDRLASE1"/>
</dbReference>
<evidence type="ECO:0000313" key="8">
    <source>
        <dbReference type="Proteomes" id="UP000075806"/>
    </source>
</evidence>
<dbReference type="InterPro" id="IPR018120">
    <property type="entry name" value="Glyco_hydro_1_AS"/>
</dbReference>
<reference evidence="7" key="1">
    <citation type="submission" date="2016-02" db="EMBL/GenBank/DDBJ databases">
        <title>Genome sequence of Bacillus trypoxylicola KCTC 13244(T).</title>
        <authorList>
            <person name="Jeong H."/>
            <person name="Park S.-H."/>
            <person name="Choi S.-K."/>
        </authorList>
    </citation>
    <scope>NUCLEOTIDE SEQUENCE [LARGE SCALE GENOMIC DNA]</scope>
    <source>
        <strain evidence="7">KCTC 13244</strain>
    </source>
</reference>
<keyword evidence="3 6" id="KW-0326">Glycosidase</keyword>
<comment type="caution">
    <text evidence="7">The sequence shown here is derived from an EMBL/GenBank/DDBJ whole genome shotgun (WGS) entry which is preliminary data.</text>
</comment>
<dbReference type="GO" id="GO:0016052">
    <property type="term" value="P:carbohydrate catabolic process"/>
    <property type="evidence" value="ECO:0007669"/>
    <property type="project" value="TreeGrafter"/>
</dbReference>
<organism evidence="7 8">
    <name type="scientific">Alkalihalobacillus trypoxylicola</name>
    <dbReference type="NCBI Taxonomy" id="519424"/>
    <lineage>
        <taxon>Bacteria</taxon>
        <taxon>Bacillati</taxon>
        <taxon>Bacillota</taxon>
        <taxon>Bacilli</taxon>
        <taxon>Bacillales</taxon>
        <taxon>Bacillaceae</taxon>
        <taxon>Alkalihalobacillus</taxon>
    </lineage>
</organism>
<dbReference type="InterPro" id="IPR001360">
    <property type="entry name" value="Glyco_hydro_1"/>
</dbReference>
<dbReference type="InterPro" id="IPR017853">
    <property type="entry name" value="GH"/>
</dbReference>
<evidence type="ECO:0000256" key="2">
    <source>
        <dbReference type="ARBA" id="ARBA00022801"/>
    </source>
</evidence>
<keyword evidence="2 6" id="KW-0378">Hydrolase</keyword>
<dbReference type="Pfam" id="PF00232">
    <property type="entry name" value="Glyco_hydro_1"/>
    <property type="match status" value="1"/>
</dbReference>
<dbReference type="PANTHER" id="PTHR10353">
    <property type="entry name" value="GLYCOSYL HYDROLASE"/>
    <property type="match status" value="1"/>
</dbReference>
<evidence type="ECO:0000256" key="1">
    <source>
        <dbReference type="ARBA" id="ARBA00010838"/>
    </source>
</evidence>
<evidence type="ECO:0000256" key="3">
    <source>
        <dbReference type="ARBA" id="ARBA00023295"/>
    </source>
</evidence>
<dbReference type="STRING" id="519424.AZF04_08585"/>
<dbReference type="FunFam" id="3.20.20.80:FF:000004">
    <property type="entry name" value="Beta-glucosidase 6-phospho-beta-glucosidase"/>
    <property type="match status" value="1"/>
</dbReference>
<proteinExistence type="inferred from homology"/>
<accession>A0A162DGJ9</accession>
<dbReference type="PROSITE" id="PS00572">
    <property type="entry name" value="GLYCOSYL_HYDROL_F1_1"/>
    <property type="match status" value="1"/>
</dbReference>
<evidence type="ECO:0000256" key="6">
    <source>
        <dbReference type="RuleBase" id="RU004468"/>
    </source>
</evidence>
<dbReference type="Proteomes" id="UP000075806">
    <property type="component" value="Unassembled WGS sequence"/>
</dbReference>
<name>A0A162DGJ9_9BACI</name>
<dbReference type="GO" id="GO:0008422">
    <property type="term" value="F:beta-glucosidase activity"/>
    <property type="evidence" value="ECO:0007669"/>
    <property type="project" value="TreeGrafter"/>
</dbReference>
<dbReference type="GO" id="GO:0005829">
    <property type="term" value="C:cytosol"/>
    <property type="evidence" value="ECO:0007669"/>
    <property type="project" value="TreeGrafter"/>
</dbReference>
<evidence type="ECO:0000256" key="5">
    <source>
        <dbReference type="RuleBase" id="RU003690"/>
    </source>
</evidence>
<dbReference type="PANTHER" id="PTHR10353:SF122">
    <property type="entry name" value="6-PHOSPHO-BETA-GLUCOSIDASE ASCB-RELATED"/>
    <property type="match status" value="1"/>
</dbReference>
<sequence length="472" mass="54474">MTVFPKDFLWGGATAANQCEGAYNKGGKGLSVQDVLPGGIFGPITDGPTKDNLKLDAIDFYHRYEEDIKLLAEMGFKVFRMSIAWTRIFPTGEEELPNEEGLAFYDRVFDTCRKYKIEPLVTLSHYESPLYLSKAYDGWRSRKLIDLFAKYAKTVFRRYKDSVKYWVTFNEINVTSHIPLLGGGVLTPRDQLTKQDMYQAAHHQLVASGLVTKIGKDINPEFKIGCMVASAPRYPMTCHPDDVTYAMEEQQELTLFVHVHAKGEYPYYTKRLFEQEDITLEITEEDKQHLKHTVDFISFSYYNSKTVAKDPSKYELAQGNLYRGLRNPYLEYSEWNYPIDPQGLRYILNFYYERYELPMFVSENGMGAIDHPIEENGTLTVDDNYRIDFHKSHLIEVGKAIQDGVDVFGYTSWGCIDLISAASAQMEKRYGFVYVDRDKDGNGTMNRYPKKSFYWYKDVISTNGQSLFDTKD</sequence>
<comment type="similarity">
    <text evidence="1 5">Belongs to the glycosyl hydrolase 1 family.</text>
</comment>
<dbReference type="OrthoDB" id="9765195at2"/>
<feature type="active site" description="Nucleophile" evidence="4">
    <location>
        <position position="363"/>
    </location>
</feature>
<dbReference type="PROSITE" id="PS00653">
    <property type="entry name" value="GLYCOSYL_HYDROL_F1_2"/>
    <property type="match status" value="1"/>
</dbReference>
<evidence type="ECO:0000256" key="4">
    <source>
        <dbReference type="PROSITE-ProRule" id="PRU10055"/>
    </source>
</evidence>
<dbReference type="InterPro" id="IPR033132">
    <property type="entry name" value="GH_1_N_CS"/>
</dbReference>
<gene>
    <name evidence="7" type="ORF">AZF04_08585</name>
</gene>
<evidence type="ECO:0000313" key="7">
    <source>
        <dbReference type="EMBL" id="KYG29564.1"/>
    </source>
</evidence>
<keyword evidence="8" id="KW-1185">Reference proteome</keyword>
<dbReference type="SUPFAM" id="SSF51445">
    <property type="entry name" value="(Trans)glycosidases"/>
    <property type="match status" value="1"/>
</dbReference>
<dbReference type="Gene3D" id="3.20.20.80">
    <property type="entry name" value="Glycosidases"/>
    <property type="match status" value="1"/>
</dbReference>
<dbReference type="AlphaFoldDB" id="A0A162DGJ9"/>
<dbReference type="RefSeq" id="WP_061949360.1">
    <property type="nucleotide sequence ID" value="NZ_LTAO01000023.1"/>
</dbReference>